<evidence type="ECO:0000256" key="8">
    <source>
        <dbReference type="PIRSR" id="PIRSR001235-2"/>
    </source>
</evidence>
<feature type="binding site" evidence="7">
    <location>
        <position position="73"/>
    </location>
    <ligand>
        <name>Zn(2+)</name>
        <dbReference type="ChEBI" id="CHEBI:29105"/>
        <label>1</label>
    </ligand>
</feature>
<evidence type="ECO:0000256" key="7">
    <source>
        <dbReference type="PIRSR" id="PIRSR001235-1"/>
    </source>
</evidence>
<feature type="binding site" evidence="8">
    <location>
        <position position="269"/>
    </location>
    <ligand>
        <name>allantoate</name>
        <dbReference type="ChEBI" id="CHEBI:17536"/>
    </ligand>
</feature>
<evidence type="ECO:0000313" key="11">
    <source>
        <dbReference type="Proteomes" id="UP000054010"/>
    </source>
</evidence>
<comment type="subunit">
    <text evidence="3">Homodimer.</text>
</comment>
<organism evidence="10 11">
    <name type="scientific">Oscillochloris trichoides DG-6</name>
    <dbReference type="NCBI Taxonomy" id="765420"/>
    <lineage>
        <taxon>Bacteria</taxon>
        <taxon>Bacillati</taxon>
        <taxon>Chloroflexota</taxon>
        <taxon>Chloroflexia</taxon>
        <taxon>Chloroflexales</taxon>
        <taxon>Chloroflexineae</taxon>
        <taxon>Oscillochloridaceae</taxon>
        <taxon>Oscillochloris</taxon>
    </lineage>
</organism>
<feature type="binding site" evidence="7">
    <location>
        <position position="62"/>
    </location>
    <ligand>
        <name>Zn(2+)</name>
        <dbReference type="ChEBI" id="CHEBI:29105"/>
        <label>1</label>
    </ligand>
</feature>
<feature type="binding site" evidence="7">
    <location>
        <position position="108"/>
    </location>
    <ligand>
        <name>Zn(2+)</name>
        <dbReference type="ChEBI" id="CHEBI:29105"/>
        <label>2</label>
    </ligand>
</feature>
<evidence type="ECO:0000256" key="1">
    <source>
        <dbReference type="ARBA" id="ARBA00001936"/>
    </source>
</evidence>
<dbReference type="InterPro" id="IPR002933">
    <property type="entry name" value="Peptidase_M20"/>
</dbReference>
<dbReference type="InterPro" id="IPR010158">
    <property type="entry name" value="Amidase_Cbmase"/>
</dbReference>
<dbReference type="STRING" id="765420.OSCT_1718"/>
<dbReference type="GO" id="GO:0046872">
    <property type="term" value="F:metal ion binding"/>
    <property type="evidence" value="ECO:0007669"/>
    <property type="project" value="UniProtKB-KW"/>
</dbReference>
<dbReference type="PANTHER" id="PTHR32494">
    <property type="entry name" value="ALLANTOATE DEIMINASE-RELATED"/>
    <property type="match status" value="1"/>
</dbReference>
<feature type="domain" description="Peptidase M20 dimerisation" evidence="9">
    <location>
        <begin position="193"/>
        <end position="280"/>
    </location>
</feature>
<name>E1IEG7_9CHLR</name>
<dbReference type="PANTHER" id="PTHR32494:SF19">
    <property type="entry name" value="ALLANTOATE DEIMINASE-RELATED"/>
    <property type="match status" value="1"/>
</dbReference>
<evidence type="ECO:0000256" key="2">
    <source>
        <dbReference type="ARBA" id="ARBA00006153"/>
    </source>
</evidence>
<keyword evidence="5" id="KW-0378">Hydrolase</keyword>
<keyword evidence="11" id="KW-1185">Reference proteome</keyword>
<reference evidence="10 11" key="1">
    <citation type="journal article" date="2011" name="J. Bacteriol.">
        <title>Draft genome sequence of the anoxygenic filamentous phototrophic bacterium Oscillochloris trichoides subsp. DG-6.</title>
        <authorList>
            <person name="Kuznetsov B.B."/>
            <person name="Ivanovsky R.N."/>
            <person name="Keppen O.I."/>
            <person name="Sukhacheva M.V."/>
            <person name="Bumazhkin B.K."/>
            <person name="Patutina E.O."/>
            <person name="Beletsky A.V."/>
            <person name="Mardanov A.V."/>
            <person name="Baslerov R.V."/>
            <person name="Panteleeva A.N."/>
            <person name="Kolganova T.V."/>
            <person name="Ravin N.V."/>
            <person name="Skryabin K.G."/>
        </authorList>
    </citation>
    <scope>NUCLEOTIDE SEQUENCE [LARGE SCALE GENOMIC DNA]</scope>
    <source>
        <strain evidence="10 11">DG-6</strain>
    </source>
</reference>
<comment type="caution">
    <text evidence="10">The sequence shown here is derived from an EMBL/GenBank/DDBJ whole genome shotgun (WGS) entry which is preliminary data.</text>
</comment>
<dbReference type="InterPro" id="IPR011650">
    <property type="entry name" value="Peptidase_M20_dimer"/>
</dbReference>
<feature type="binding site" evidence="8">
    <location>
        <position position="256"/>
    </location>
    <ligand>
        <name>allantoate</name>
        <dbReference type="ChEBI" id="CHEBI:17536"/>
    </ligand>
</feature>
<protein>
    <submittedName>
        <fullName evidence="10">Amidase, hydantoinase/carbamoylase family</fullName>
    </submittedName>
</protein>
<dbReference type="Proteomes" id="UP000054010">
    <property type="component" value="Unassembled WGS sequence"/>
</dbReference>
<evidence type="ECO:0000313" key="10">
    <source>
        <dbReference type="EMBL" id="EFO80493.1"/>
    </source>
</evidence>
<dbReference type="NCBIfam" id="TIGR01879">
    <property type="entry name" value="hydantase"/>
    <property type="match status" value="1"/>
</dbReference>
<evidence type="ECO:0000256" key="4">
    <source>
        <dbReference type="ARBA" id="ARBA00022723"/>
    </source>
</evidence>
<accession>E1IEG7</accession>
<dbReference type="SUPFAM" id="SSF53187">
    <property type="entry name" value="Zn-dependent exopeptidases"/>
    <property type="match status" value="1"/>
</dbReference>
<dbReference type="InterPro" id="IPR036264">
    <property type="entry name" value="Bact_exopeptidase_dim_dom"/>
</dbReference>
<dbReference type="GO" id="GO:0016813">
    <property type="term" value="F:hydrolase activity, acting on carbon-nitrogen (but not peptide) bonds, in linear amidines"/>
    <property type="evidence" value="ECO:0007669"/>
    <property type="project" value="InterPro"/>
</dbReference>
<keyword evidence="7" id="KW-0862">Zinc</keyword>
<dbReference type="PIRSF" id="PIRSF001235">
    <property type="entry name" value="Amidase_carbamoylase"/>
    <property type="match status" value="1"/>
</dbReference>
<dbReference type="EMBL" id="ADVR01000052">
    <property type="protein sequence ID" value="EFO80493.1"/>
    <property type="molecule type" value="Genomic_DNA"/>
</dbReference>
<evidence type="ECO:0000259" key="9">
    <source>
        <dbReference type="Pfam" id="PF07687"/>
    </source>
</evidence>
<evidence type="ECO:0000256" key="6">
    <source>
        <dbReference type="ARBA" id="ARBA00023211"/>
    </source>
</evidence>
<evidence type="ECO:0000256" key="3">
    <source>
        <dbReference type="ARBA" id="ARBA00011738"/>
    </source>
</evidence>
<feature type="binding site" evidence="7">
    <location>
        <position position="73"/>
    </location>
    <ligand>
        <name>Zn(2+)</name>
        <dbReference type="ChEBI" id="CHEBI:29105"/>
        <label>2</label>
    </ligand>
</feature>
<dbReference type="AlphaFoldDB" id="E1IEG7"/>
<proteinExistence type="inferred from homology"/>
<keyword evidence="4 7" id="KW-0479">Metal-binding</keyword>
<comment type="cofactor">
    <cofactor evidence="7">
        <name>Zn(2+)</name>
        <dbReference type="ChEBI" id="CHEBI:29105"/>
    </cofactor>
    <text evidence="7">Binds 2 Zn(2+) ions per subunit.</text>
</comment>
<feature type="binding site" evidence="7">
    <location>
        <position position="172"/>
    </location>
    <ligand>
        <name>Zn(2+)</name>
        <dbReference type="ChEBI" id="CHEBI:29105"/>
        <label>1</label>
    </ligand>
</feature>
<evidence type="ECO:0000256" key="5">
    <source>
        <dbReference type="ARBA" id="ARBA00022801"/>
    </source>
</evidence>
<dbReference type="eggNOG" id="COG0624">
    <property type="taxonomic scope" value="Bacteria"/>
</dbReference>
<feature type="binding site" evidence="7">
    <location>
        <position position="363"/>
    </location>
    <ligand>
        <name>Zn(2+)</name>
        <dbReference type="ChEBI" id="CHEBI:29105"/>
        <label>2</label>
    </ligand>
</feature>
<comment type="cofactor">
    <cofactor evidence="1">
        <name>Mn(2+)</name>
        <dbReference type="ChEBI" id="CHEBI:29035"/>
    </cofactor>
</comment>
<sequence length="390" mass="41425">MSEEEGRLTRRSFTPAMRSAYDLVTGWMRAAGMVIHEDCIGNLVGTYTANRSAARTLIIGSHLDTVRDAGIFDGILGVMIGLAVVERLHQAKRRLPFAIEVVGFIDQEGLRFGSSFLGSRVLAGSFDPAALLLRDDQGVSVADAVREFGGHPDLIVQEARRAQTLLGYLEVHIEQGSQLERMNLPVGVANTIAGISRATLTFMGVTGHAGTMTMDQRHDALCGASEFVGAVEAYAREIPGLVATVGELCVAPGARNVVPGTATLSLDLRHQDDQARLSALAHLHWRAGAIASERGLSLRWDEAQVQAGTTMAPELRNRLATAIGAAGHTPVEFPSGACHDASVMSGITDSAVLFVRCKGGISHNPAESVTLEDVAAAIEVVERFINELAG</sequence>
<dbReference type="HOGENOM" id="CLU_024588_6_1_0"/>
<gene>
    <name evidence="10" type="ORF">OSCT_1718</name>
</gene>
<feature type="binding site" evidence="8">
    <location>
        <position position="197"/>
    </location>
    <ligand>
        <name>allantoate</name>
        <dbReference type="ChEBI" id="CHEBI:17536"/>
    </ligand>
</feature>
<dbReference type="SUPFAM" id="SSF55031">
    <property type="entry name" value="Bacterial exopeptidase dimerisation domain"/>
    <property type="match status" value="1"/>
</dbReference>
<comment type="similarity">
    <text evidence="2">Belongs to the peptidase M20 family.</text>
</comment>
<dbReference type="CDD" id="cd03884">
    <property type="entry name" value="M20_bAS"/>
    <property type="match status" value="1"/>
</dbReference>
<dbReference type="Gene3D" id="3.30.70.360">
    <property type="match status" value="1"/>
</dbReference>
<keyword evidence="6" id="KW-0464">Manganese</keyword>
<dbReference type="Pfam" id="PF01546">
    <property type="entry name" value="Peptidase_M20"/>
    <property type="match status" value="1"/>
</dbReference>
<dbReference type="Gene3D" id="3.40.630.10">
    <property type="entry name" value="Zn peptidases"/>
    <property type="match status" value="1"/>
</dbReference>
<dbReference type="Pfam" id="PF07687">
    <property type="entry name" value="M20_dimer"/>
    <property type="match status" value="1"/>
</dbReference>